<proteinExistence type="predicted"/>
<organism evidence="2 3">
    <name type="scientific">Zizania palustris</name>
    <name type="common">Northern wild rice</name>
    <dbReference type="NCBI Taxonomy" id="103762"/>
    <lineage>
        <taxon>Eukaryota</taxon>
        <taxon>Viridiplantae</taxon>
        <taxon>Streptophyta</taxon>
        <taxon>Embryophyta</taxon>
        <taxon>Tracheophyta</taxon>
        <taxon>Spermatophyta</taxon>
        <taxon>Magnoliopsida</taxon>
        <taxon>Liliopsida</taxon>
        <taxon>Poales</taxon>
        <taxon>Poaceae</taxon>
        <taxon>BOP clade</taxon>
        <taxon>Oryzoideae</taxon>
        <taxon>Oryzeae</taxon>
        <taxon>Zizaniinae</taxon>
        <taxon>Zizania</taxon>
    </lineage>
</organism>
<feature type="region of interest" description="Disordered" evidence="1">
    <location>
        <begin position="1"/>
        <end position="65"/>
    </location>
</feature>
<sequence>MFDCESRFPNHLAPPPGLPPSSLPPGPPSLHASAHFLDLPHPGAPLPFPLRPDPPPSLARARGEKFQPGRACALLEPRPLRPRLRFRANLPKI</sequence>
<accession>A0A8J5SQF6</accession>
<evidence type="ECO:0000313" key="3">
    <source>
        <dbReference type="Proteomes" id="UP000729402"/>
    </source>
</evidence>
<dbReference type="EMBL" id="JAAALK010000283">
    <property type="protein sequence ID" value="KAG8070844.1"/>
    <property type="molecule type" value="Genomic_DNA"/>
</dbReference>
<gene>
    <name evidence="2" type="ORF">GUJ93_ZPchr0006g43535</name>
</gene>
<feature type="compositionally biased region" description="Low complexity" evidence="1">
    <location>
        <begin position="29"/>
        <end position="41"/>
    </location>
</feature>
<evidence type="ECO:0000256" key="1">
    <source>
        <dbReference type="SAM" id="MobiDB-lite"/>
    </source>
</evidence>
<comment type="caution">
    <text evidence="2">The sequence shown here is derived from an EMBL/GenBank/DDBJ whole genome shotgun (WGS) entry which is preliminary data.</text>
</comment>
<feature type="compositionally biased region" description="Pro residues" evidence="1">
    <location>
        <begin position="42"/>
        <end position="57"/>
    </location>
</feature>
<name>A0A8J5SQF6_ZIZPA</name>
<evidence type="ECO:0000313" key="2">
    <source>
        <dbReference type="EMBL" id="KAG8070844.1"/>
    </source>
</evidence>
<feature type="compositionally biased region" description="Pro residues" evidence="1">
    <location>
        <begin position="12"/>
        <end position="28"/>
    </location>
</feature>
<reference evidence="2" key="1">
    <citation type="journal article" date="2021" name="bioRxiv">
        <title>Whole Genome Assembly and Annotation of Northern Wild Rice, Zizania palustris L., Supports a Whole Genome Duplication in the Zizania Genus.</title>
        <authorList>
            <person name="Haas M."/>
            <person name="Kono T."/>
            <person name="Macchietto M."/>
            <person name="Millas R."/>
            <person name="McGilp L."/>
            <person name="Shao M."/>
            <person name="Duquette J."/>
            <person name="Hirsch C.N."/>
            <person name="Kimball J."/>
        </authorList>
    </citation>
    <scope>NUCLEOTIDE SEQUENCE</scope>
    <source>
        <tissue evidence="2">Fresh leaf tissue</tissue>
    </source>
</reference>
<dbReference type="AlphaFoldDB" id="A0A8J5SQF6"/>
<keyword evidence="3" id="KW-1185">Reference proteome</keyword>
<reference evidence="2" key="2">
    <citation type="submission" date="2021-02" db="EMBL/GenBank/DDBJ databases">
        <authorList>
            <person name="Kimball J.A."/>
            <person name="Haas M.W."/>
            <person name="Macchietto M."/>
            <person name="Kono T."/>
            <person name="Duquette J."/>
            <person name="Shao M."/>
        </authorList>
    </citation>
    <scope>NUCLEOTIDE SEQUENCE</scope>
    <source>
        <tissue evidence="2">Fresh leaf tissue</tissue>
    </source>
</reference>
<protein>
    <submittedName>
        <fullName evidence="2">Uncharacterized protein</fullName>
    </submittedName>
</protein>
<dbReference type="Proteomes" id="UP000729402">
    <property type="component" value="Unassembled WGS sequence"/>
</dbReference>